<sequence length="220" mass="24575">MTSQAQTAFIENCGDIDRLLEIHGDITPEGRGRKWQVEALHKSAFVLLTAFWEAFCEDLAAEALDHLVKHSTTANGLPSELRKLVAQELKTDPHELAVWRLAENGWRTVLSSRLAKLQAERNRKLNTPKTAQINDLFKSAVGVENVAKAWYWPGMRADAAAKKLDAFVTLRGEIAHRGSAATSVTKLKVNEYYNHVKRLTTRTETRVAEVITTSTGANPW</sequence>
<organism evidence="2 3">
    <name type="scientific">Candidatus Mycolicibacterium alkanivorans</name>
    <dbReference type="NCBI Taxonomy" id="2954114"/>
    <lineage>
        <taxon>Bacteria</taxon>
        <taxon>Bacillati</taxon>
        <taxon>Actinomycetota</taxon>
        <taxon>Actinomycetes</taxon>
        <taxon>Mycobacteriales</taxon>
        <taxon>Mycobacteriaceae</taxon>
        <taxon>Mycolicibacterium</taxon>
    </lineage>
</organism>
<reference evidence="2" key="1">
    <citation type="journal article" date="2022" name="ISME J.">
        <title>Identification of active gaseous-alkane degraders at natural gas seeps.</title>
        <authorList>
            <person name="Farhan Ul Haque M."/>
            <person name="Hernandez M."/>
            <person name="Crombie A.T."/>
            <person name="Murrell J.C."/>
        </authorList>
    </citation>
    <scope>NUCLEOTIDE SEQUENCE</scope>
    <source>
        <strain evidence="2">ANDR5</strain>
    </source>
</reference>
<dbReference type="Pfam" id="PF18735">
    <property type="entry name" value="HEPN_RiboL-PSP"/>
    <property type="match status" value="1"/>
</dbReference>
<evidence type="ECO:0000313" key="2">
    <source>
        <dbReference type="EMBL" id="MCI4673443.1"/>
    </source>
</evidence>
<keyword evidence="3" id="KW-1185">Reference proteome</keyword>
<comment type="caution">
    <text evidence="2">The sequence shown here is derived from an EMBL/GenBank/DDBJ whole genome shotgun (WGS) entry which is preliminary data.</text>
</comment>
<gene>
    <name evidence="2" type="ORF">K9U37_00115</name>
</gene>
<protein>
    <recommendedName>
        <fullName evidence="1">RiboL-PSP-HEPN domain-containing protein</fullName>
    </recommendedName>
</protein>
<accession>A0ABS9YRJ0</accession>
<dbReference type="Proteomes" id="UP001139068">
    <property type="component" value="Unassembled WGS sequence"/>
</dbReference>
<dbReference type="EMBL" id="JAIVFL010000001">
    <property type="protein sequence ID" value="MCI4673443.1"/>
    <property type="molecule type" value="Genomic_DNA"/>
</dbReference>
<evidence type="ECO:0000313" key="3">
    <source>
        <dbReference type="Proteomes" id="UP001139068"/>
    </source>
</evidence>
<feature type="domain" description="RiboL-PSP-HEPN" evidence="1">
    <location>
        <begin position="34"/>
        <end position="205"/>
    </location>
</feature>
<dbReference type="RefSeq" id="WP_243069981.1">
    <property type="nucleotide sequence ID" value="NZ_JAIVFL010000001.1"/>
</dbReference>
<evidence type="ECO:0000259" key="1">
    <source>
        <dbReference type="Pfam" id="PF18735"/>
    </source>
</evidence>
<dbReference type="InterPro" id="IPR041519">
    <property type="entry name" value="HEPN_RiboL-PSP"/>
</dbReference>
<proteinExistence type="predicted"/>
<name>A0ABS9YRJ0_9MYCO</name>